<dbReference type="Pfam" id="PF02746">
    <property type="entry name" value="MR_MLE_N"/>
    <property type="match status" value="1"/>
</dbReference>
<dbReference type="InterPro" id="IPR013342">
    <property type="entry name" value="Mandelate_racemase_C"/>
</dbReference>
<keyword evidence="1" id="KW-0456">Lyase</keyword>
<dbReference type="SUPFAM" id="SSF51604">
    <property type="entry name" value="Enolase C-terminal domain-like"/>
    <property type="match status" value="1"/>
</dbReference>
<dbReference type="InterPro" id="IPR029065">
    <property type="entry name" value="Enolase_C-like"/>
</dbReference>
<dbReference type="InterPro" id="IPR034593">
    <property type="entry name" value="DgoD-like"/>
</dbReference>
<evidence type="ECO:0000313" key="4">
    <source>
        <dbReference type="EMBL" id="CAD8835162.1"/>
    </source>
</evidence>
<feature type="compositionally biased region" description="Acidic residues" evidence="2">
    <location>
        <begin position="134"/>
        <end position="150"/>
    </location>
</feature>
<feature type="compositionally biased region" description="Acidic residues" evidence="2">
    <location>
        <begin position="17"/>
        <end position="26"/>
    </location>
</feature>
<dbReference type="SUPFAM" id="SSF54826">
    <property type="entry name" value="Enolase N-terminal domain-like"/>
    <property type="match status" value="1"/>
</dbReference>
<sequence>MGRESFRGEKKRREPSVDPDDDDSEDTLPRRRKHKSGRDRRRVKGRHKVSSSSSSSEAPRTRRRSKDSDDERPKRSKVDADSVERKKVSDVEKHLKSRKDDADRGRLGKETHQDEKKSDRNLGERTKNNKVDCADDGDEGEDDDRSDETDVSVQSDAGAAAPEVSYALTKGGYAPAAAPKNKPAKPTVFESTLGAVALPGGTAGATSASNNAGLDVVDSYEVFRVPGSVFLRMETKRGLVGWGEPHLEGWDDAVIAAVRTMMSSVVGQQALGVQRIWNTLNAKIRHIRGPVLMSALAGIDQALWDIKGKALELPVHQLLGGAVRERLKVSHYCCDNDEASEAAVVQARHAVERGYLQLTMRIRSPTTAQPDQAVQRVVDRVGAVRTAVGSSVALCVDFQGEVPETTSRALMKALEQHGPVCYEEPLPIDGHEVLSSVASSTSIPVSAGRWACSLLEFQELLQRRSVGLLQPDARVGGLSQMLTIARLAGNRGVGFAPRCPSGPMSLAASLQVDACAESFAFQETIMGASREEAGATGGANSDPPAELFDYVTNMEDLAIDADGCVPLLWRPGLGIVIDEGRVREAAKNFS</sequence>
<reference evidence="4" key="1">
    <citation type="submission" date="2021-01" db="EMBL/GenBank/DDBJ databases">
        <authorList>
            <person name="Corre E."/>
            <person name="Pelletier E."/>
            <person name="Niang G."/>
            <person name="Scheremetjew M."/>
            <person name="Finn R."/>
            <person name="Kale V."/>
            <person name="Holt S."/>
            <person name="Cochrane G."/>
            <person name="Meng A."/>
            <person name="Brown T."/>
            <person name="Cohen L."/>
        </authorList>
    </citation>
    <scope>NUCLEOTIDE SEQUENCE</scope>
</reference>
<dbReference type="AlphaFoldDB" id="A0A7S0ZXE4"/>
<protein>
    <recommendedName>
        <fullName evidence="3">Mandelate racemase/muconate lactonizing enzyme C-terminal domain-containing protein</fullName>
    </recommendedName>
</protein>
<dbReference type="PANTHER" id="PTHR48080">
    <property type="entry name" value="D-GALACTONATE DEHYDRATASE-RELATED"/>
    <property type="match status" value="1"/>
</dbReference>
<accession>A0A7S0ZXE4</accession>
<dbReference type="PANTHER" id="PTHR48080:SF2">
    <property type="entry name" value="D-GALACTONATE DEHYDRATASE"/>
    <property type="match status" value="1"/>
</dbReference>
<dbReference type="GO" id="GO:0009063">
    <property type="term" value="P:amino acid catabolic process"/>
    <property type="evidence" value="ECO:0007669"/>
    <property type="project" value="InterPro"/>
</dbReference>
<name>A0A7S0ZXE4_NOCSC</name>
<dbReference type="GO" id="GO:0016829">
    <property type="term" value="F:lyase activity"/>
    <property type="evidence" value="ECO:0007669"/>
    <property type="project" value="UniProtKB-KW"/>
</dbReference>
<feature type="compositionally biased region" description="Basic and acidic residues" evidence="2">
    <location>
        <begin position="66"/>
        <end position="133"/>
    </location>
</feature>
<dbReference type="PROSITE" id="PS00908">
    <property type="entry name" value="MR_MLE_1"/>
    <property type="match status" value="1"/>
</dbReference>
<dbReference type="Pfam" id="PF13378">
    <property type="entry name" value="MR_MLE_C"/>
    <property type="match status" value="1"/>
</dbReference>
<dbReference type="InterPro" id="IPR013341">
    <property type="entry name" value="Mandelate_racemase_N_dom"/>
</dbReference>
<organism evidence="4">
    <name type="scientific">Noctiluca scintillans</name>
    <name type="common">Sea sparkle</name>
    <name type="synonym">Red tide dinoflagellate</name>
    <dbReference type="NCBI Taxonomy" id="2966"/>
    <lineage>
        <taxon>Eukaryota</taxon>
        <taxon>Sar</taxon>
        <taxon>Alveolata</taxon>
        <taxon>Dinophyceae</taxon>
        <taxon>Noctilucales</taxon>
        <taxon>Noctilucaceae</taxon>
        <taxon>Noctiluca</taxon>
    </lineage>
</organism>
<feature type="compositionally biased region" description="Basic and acidic residues" evidence="2">
    <location>
        <begin position="1"/>
        <end position="16"/>
    </location>
</feature>
<gene>
    <name evidence="4" type="ORF">NSCI0253_LOCUS9510</name>
</gene>
<dbReference type="InterPro" id="IPR018110">
    <property type="entry name" value="Mandel_Rmase/mucon_lact_enz_CS"/>
</dbReference>
<dbReference type="InterPro" id="IPR029017">
    <property type="entry name" value="Enolase-like_N"/>
</dbReference>
<dbReference type="InterPro" id="IPR036849">
    <property type="entry name" value="Enolase-like_C_sf"/>
</dbReference>
<feature type="compositionally biased region" description="Basic residues" evidence="2">
    <location>
        <begin position="30"/>
        <end position="49"/>
    </location>
</feature>
<evidence type="ECO:0000256" key="1">
    <source>
        <dbReference type="ARBA" id="ARBA00023239"/>
    </source>
</evidence>
<dbReference type="EMBL" id="HBFQ01013715">
    <property type="protein sequence ID" value="CAD8835162.1"/>
    <property type="molecule type" value="Transcribed_RNA"/>
</dbReference>
<dbReference type="Gene3D" id="3.20.20.120">
    <property type="entry name" value="Enolase-like C-terminal domain"/>
    <property type="match status" value="1"/>
</dbReference>
<proteinExistence type="predicted"/>
<dbReference type="Gene3D" id="3.30.390.10">
    <property type="entry name" value="Enolase-like, N-terminal domain"/>
    <property type="match status" value="1"/>
</dbReference>
<dbReference type="SMART" id="SM00922">
    <property type="entry name" value="MR_MLE"/>
    <property type="match status" value="1"/>
</dbReference>
<evidence type="ECO:0000256" key="2">
    <source>
        <dbReference type="SAM" id="MobiDB-lite"/>
    </source>
</evidence>
<evidence type="ECO:0000259" key="3">
    <source>
        <dbReference type="SMART" id="SM00922"/>
    </source>
</evidence>
<feature type="domain" description="Mandelate racemase/muconate lactonizing enzyme C-terminal" evidence="3">
    <location>
        <begin position="340"/>
        <end position="444"/>
    </location>
</feature>
<feature type="region of interest" description="Disordered" evidence="2">
    <location>
        <begin position="1"/>
        <end position="160"/>
    </location>
</feature>